<feature type="repeat" description="ANK" evidence="6">
    <location>
        <begin position="1557"/>
        <end position="1592"/>
    </location>
</feature>
<dbReference type="SUPFAM" id="SSF48403">
    <property type="entry name" value="Ankyrin repeat"/>
    <property type="match status" value="3"/>
</dbReference>
<dbReference type="PRINTS" id="PR01415">
    <property type="entry name" value="ANKYRIN"/>
</dbReference>
<sequence>MEFPDPAPSPSVAGASSDSEDTTVSDWDSEAESPRPASIVHEEETNDSPDPIFVSIASLSDEHASLHYQQDTPTRREIGFSWAANAIVGEAATIEGIRTLANNLLKVALGAINSRRNIASPKPALIFTACDIGGTILKQALLIAASDTSKFSSVLENTNLLIFFGSPHRDSDCCSWEAMLSHLILTQHKGCPGPWIPRIVSKLSSFHKDLTDKFNAFIEQYKINIISHYHVSSKSDDDEMLAKKLNATLDVHGEIQIGLPRGDNTLFNVSAHEHQTLIASRVENAKACSRKDYQEWLRLLTRFGLDIPARQGSKPAYKNLCDWILSDAGLASWADKATGASKETGAAVMKSPEQQSIQGPDSELSNNPKTGEVPKRSQHAVARTMTTLEIGGCVRDTTILTSSLISSLRERQTWPMDMFLTLAHHKPRPFPLTKAQLMACVCRQLLTGHPSLCVEIQPLLADVRNALDSHNISWIETTLWTCLVTLLGGQVLGQPFLIVHQPAEPDFASPFLQLIADLSGLVQTTEISVKILVVRNVASCPDTTPDASTCINPNTTRDGAPSSNSTVDHLQQDTNRVVIRKMIDPGDTDVLKALGMDYDACFDRLGPERAQVLSRKDGMEFLAASTDLETMRYLFAVLEQHPFLSLQSVRKSLFSAISQDVVTAILNLVPKSVESVVRTGILWITHALRPLTCAEFATALGMGADDVVGDGLSIITVSEFERLLCGLVEVEDGTVYLASSLLTQHLLQQTSGHAKDSSHFLDLKPACSPDIALSCRRYILHHYRSGQPEQASEESEGGASEAQDFSDDAPSDVAAGQLDSGPLMSYAVEHWFTHLRLKDYSSGDTEFEDEFVCDGDLVHCCLRLRSSGRAFQPPESNQQTVPSIIQIRGRLHVERAEAISLALHASDIECAPDQGKCPSAVALAACQMGIASTLHQLDQCGDFGDECTLKRAFQIGSDSSLCILAERYSEFVKKNVHEILQDAVRLGNSGLVMHLMNKPDLWADSDSGQYHQPLLHVIAALGGSLPPQALWERQEQYISHASEQYQERTPLHLASISGQECLLSKILSKLGESEAAKASLNMRDSMGATPLFLASQRGRFTVVRQLLTAGADHSVCDNQEQSPLHVACRNGHWNIAETLLVWGAAPNAKDSAGRTPLHLALENNHLGIALMLLGDTTSAPIHERDVDVNSHASDGSTALIIATKGSHLNMVRILVGRGASVIWRDGNGRDVLQYAAQYGHDQVLHELLEAAKVVGSDDVYQANPSLLSLSALAGHVQVIKMLLDRGFRDTDALVLACQYGQTAAVKVLTPYTSSASLNAGYLRAASFQWQDTVKTLLDAGADINTKSSLNLTALHHIAYNSNPRLAQLLVSRGAKLDVRDISESTPLHYAARECSVECLKILVEAGAGLNVENEKGATPLYLAATAGSEDGVGILLAAKSSFAVPQPFAGEYSTFLDLALATFKLDVFRPIVKHAADIWGPGFCLSPKALFPFLHGQKEKGRDTEKVRILLEYGMDPNQELGNYGSMLHYAAAWGWLELAKLLCESDKTDVNLVGQKHGTPLQVAVIEGGKDGPKMVELLLSRGADVREDHDNTTLNIHAGRHTTPLQFAIHARWKSMVEFLLERQSMLKDNDGTPLHLAAYLGDRRVVGCLVRSKYVSPGARGMCGRLPLHLAACSKLVGAAMQYLEWLTNDEITLVSTDEHQRQHALHFATGRGHLDVVKLVLEKHPDAVRDCDVDGWTPLHWACRSQNSKVVEFLLDRDDSTCRNARSLRGWTPFDVAWYHGGHLTSDESLRNRLRPDDPQLPFQSPADIAADEETARPLEPDEAAPSSSGLEVICDACKCVIYGPVYECRRCIAFHMCFKCFRRVVKMHYRGHSFRKITCSGEILETDPWG</sequence>
<dbReference type="InterPro" id="IPR000433">
    <property type="entry name" value="Znf_ZZ"/>
</dbReference>
<dbReference type="EMBL" id="KE384741">
    <property type="protein sequence ID" value="KJK77056.1"/>
    <property type="molecule type" value="Genomic_DNA"/>
</dbReference>
<evidence type="ECO:0000313" key="10">
    <source>
        <dbReference type="Proteomes" id="UP000054544"/>
    </source>
</evidence>
<feature type="region of interest" description="Disordered" evidence="7">
    <location>
        <begin position="1"/>
        <end position="49"/>
    </location>
</feature>
<evidence type="ECO:0000256" key="4">
    <source>
        <dbReference type="ARBA" id="ARBA00022833"/>
    </source>
</evidence>
<feature type="domain" description="ZZ-type" evidence="8">
    <location>
        <begin position="1839"/>
        <end position="1865"/>
    </location>
</feature>
<evidence type="ECO:0000256" key="2">
    <source>
        <dbReference type="ARBA" id="ARBA00022737"/>
    </source>
</evidence>
<feature type="repeat" description="ANK" evidence="6">
    <location>
        <begin position="1349"/>
        <end position="1381"/>
    </location>
</feature>
<feature type="repeat" description="ANK" evidence="6">
    <location>
        <begin position="1152"/>
        <end position="1184"/>
    </location>
</feature>
<dbReference type="Gene3D" id="1.25.40.20">
    <property type="entry name" value="Ankyrin repeat-containing domain"/>
    <property type="match status" value="5"/>
</dbReference>
<dbReference type="SMART" id="SM00248">
    <property type="entry name" value="ANK"/>
    <property type="match status" value="17"/>
</dbReference>
<dbReference type="OrthoDB" id="341259at2759"/>
<reference evidence="10" key="1">
    <citation type="journal article" date="2014" name="BMC Genomics">
        <title>The genome sequence of the biocontrol fungus Metarhizium anisopliae and comparative genomics of Metarhizium species.</title>
        <authorList>
            <person name="Pattemore J.A."/>
            <person name="Hane J.K."/>
            <person name="Williams A.H."/>
            <person name="Wilson B.A."/>
            <person name="Stodart B.J."/>
            <person name="Ash G.J."/>
        </authorList>
    </citation>
    <scope>NUCLEOTIDE SEQUENCE [LARGE SCALE GENOMIC DNA]</scope>
    <source>
        <strain evidence="10">BRIP 53293</strain>
    </source>
</reference>
<name>A0A0D9NTC0_METAN</name>
<evidence type="ECO:0000256" key="3">
    <source>
        <dbReference type="ARBA" id="ARBA00022771"/>
    </source>
</evidence>
<dbReference type="PANTHER" id="PTHR24161">
    <property type="entry name" value="ANK_REP_REGION DOMAIN-CONTAINING PROTEIN-RELATED"/>
    <property type="match status" value="1"/>
</dbReference>
<accession>A0A0D9NTC0</accession>
<dbReference type="PANTHER" id="PTHR24161:SF124">
    <property type="entry name" value="TRANSIENT RECEPTOR POTENTIAL CHANNEL PYREXIA"/>
    <property type="match status" value="1"/>
</dbReference>
<feature type="compositionally biased region" description="Acidic residues" evidence="7">
    <location>
        <begin position="18"/>
        <end position="31"/>
    </location>
</feature>
<feature type="compositionally biased region" description="Polar residues" evidence="7">
    <location>
        <begin position="352"/>
        <end position="369"/>
    </location>
</feature>
<feature type="repeat" description="ANK" evidence="6">
    <location>
        <begin position="1119"/>
        <end position="1151"/>
    </location>
</feature>
<gene>
    <name evidence="9" type="ORF">H634G_07632</name>
</gene>
<evidence type="ECO:0000256" key="6">
    <source>
        <dbReference type="PROSITE-ProRule" id="PRU00023"/>
    </source>
</evidence>
<dbReference type="GO" id="GO:0008270">
    <property type="term" value="F:zinc ion binding"/>
    <property type="evidence" value="ECO:0007669"/>
    <property type="project" value="UniProtKB-KW"/>
</dbReference>
<proteinExistence type="predicted"/>
<dbReference type="InterPro" id="IPR043145">
    <property type="entry name" value="Znf_ZZ_sf"/>
</dbReference>
<dbReference type="SUPFAM" id="SSF57850">
    <property type="entry name" value="RING/U-box"/>
    <property type="match status" value="1"/>
</dbReference>
<dbReference type="InterPro" id="IPR002110">
    <property type="entry name" value="Ankyrin_rpt"/>
</dbReference>
<feature type="repeat" description="ANK" evidence="6">
    <location>
        <begin position="1194"/>
        <end position="1226"/>
    </location>
</feature>
<keyword evidence="1" id="KW-0479">Metal-binding</keyword>
<dbReference type="PROSITE" id="PS50088">
    <property type="entry name" value="ANK_REPEAT"/>
    <property type="match status" value="8"/>
</dbReference>
<dbReference type="Proteomes" id="UP000054544">
    <property type="component" value="Unassembled WGS sequence"/>
</dbReference>
<evidence type="ECO:0000313" key="9">
    <source>
        <dbReference type="EMBL" id="KJK77056.1"/>
    </source>
</evidence>
<dbReference type="Gene3D" id="3.30.60.90">
    <property type="match status" value="1"/>
</dbReference>
<evidence type="ECO:0000256" key="7">
    <source>
        <dbReference type="SAM" id="MobiDB-lite"/>
    </source>
</evidence>
<evidence type="ECO:0000256" key="5">
    <source>
        <dbReference type="ARBA" id="ARBA00023043"/>
    </source>
</evidence>
<feature type="repeat" description="ANK" evidence="6">
    <location>
        <begin position="1382"/>
        <end position="1414"/>
    </location>
</feature>
<evidence type="ECO:0000259" key="8">
    <source>
        <dbReference type="PROSITE" id="PS01357"/>
    </source>
</evidence>
<dbReference type="InterPro" id="IPR036770">
    <property type="entry name" value="Ankyrin_rpt-contain_sf"/>
</dbReference>
<evidence type="ECO:0000256" key="1">
    <source>
        <dbReference type="ARBA" id="ARBA00022723"/>
    </source>
</evidence>
<dbReference type="PROSITE" id="PS50297">
    <property type="entry name" value="ANK_REP_REGION"/>
    <property type="match status" value="8"/>
</dbReference>
<dbReference type="STRING" id="1291518.A0A0D9NTC0"/>
<dbReference type="Pfam" id="PF12796">
    <property type="entry name" value="Ank_2"/>
    <property type="match status" value="5"/>
</dbReference>
<dbReference type="PROSITE" id="PS01357">
    <property type="entry name" value="ZF_ZZ_1"/>
    <property type="match status" value="1"/>
</dbReference>
<keyword evidence="3" id="KW-0863">Zinc-finger</keyword>
<keyword evidence="5 6" id="KW-0040">ANK repeat</keyword>
<protein>
    <recommendedName>
        <fullName evidence="8">ZZ-type domain-containing protein</fullName>
    </recommendedName>
</protein>
<feature type="region of interest" description="Disordered" evidence="7">
    <location>
        <begin position="343"/>
        <end position="378"/>
    </location>
</feature>
<organism evidence="9 10">
    <name type="scientific">Metarhizium anisopliae BRIP 53293</name>
    <dbReference type="NCBI Taxonomy" id="1291518"/>
    <lineage>
        <taxon>Eukaryota</taxon>
        <taxon>Fungi</taxon>
        <taxon>Dikarya</taxon>
        <taxon>Ascomycota</taxon>
        <taxon>Pezizomycotina</taxon>
        <taxon>Sordariomycetes</taxon>
        <taxon>Hypocreomycetidae</taxon>
        <taxon>Hypocreales</taxon>
        <taxon>Clavicipitaceae</taxon>
        <taxon>Metarhizium</taxon>
    </lineage>
</organism>
<keyword evidence="2" id="KW-0677">Repeat</keyword>
<keyword evidence="4" id="KW-0862">Zinc</keyword>
<feature type="region of interest" description="Disordered" evidence="7">
    <location>
        <begin position="786"/>
        <end position="816"/>
    </location>
</feature>
<feature type="repeat" description="ANK" evidence="6">
    <location>
        <begin position="1086"/>
        <end position="1118"/>
    </location>
</feature>
<keyword evidence="10" id="KW-1185">Reference proteome</keyword>
<feature type="repeat" description="ANK" evidence="6">
    <location>
        <begin position="1738"/>
        <end position="1761"/>
    </location>
</feature>
<dbReference type="CDD" id="cd02249">
    <property type="entry name" value="ZZ"/>
    <property type="match status" value="1"/>
</dbReference>